<dbReference type="InterPro" id="IPR008964">
    <property type="entry name" value="Invasin/intimin_cell_adhesion"/>
</dbReference>
<evidence type="ECO:0000313" key="4">
    <source>
        <dbReference type="EMBL" id="QDT07314.1"/>
    </source>
</evidence>
<dbReference type="InterPro" id="IPR022655">
    <property type="entry name" value="DUF1553"/>
</dbReference>
<feature type="domain" description="DUF1549" evidence="2">
    <location>
        <begin position="1074"/>
        <end position="1256"/>
    </location>
</feature>
<dbReference type="Gene3D" id="2.60.40.1080">
    <property type="match status" value="2"/>
</dbReference>
<protein>
    <submittedName>
        <fullName evidence="4">Bacterial Ig-like domain (Group 2)</fullName>
    </submittedName>
</protein>
<keyword evidence="5" id="KW-1185">Reference proteome</keyword>
<reference evidence="4 5" key="1">
    <citation type="submission" date="2019-02" db="EMBL/GenBank/DDBJ databases">
        <title>Deep-cultivation of Planctomycetes and their phenomic and genomic characterization uncovers novel biology.</title>
        <authorList>
            <person name="Wiegand S."/>
            <person name="Jogler M."/>
            <person name="Boedeker C."/>
            <person name="Pinto D."/>
            <person name="Vollmers J."/>
            <person name="Rivas-Marin E."/>
            <person name="Kohn T."/>
            <person name="Peeters S.H."/>
            <person name="Heuer A."/>
            <person name="Rast P."/>
            <person name="Oberbeckmann S."/>
            <person name="Bunk B."/>
            <person name="Jeske O."/>
            <person name="Meyerdierks A."/>
            <person name="Storesund J.E."/>
            <person name="Kallscheuer N."/>
            <person name="Luecker S."/>
            <person name="Lage O.M."/>
            <person name="Pohl T."/>
            <person name="Merkel B.J."/>
            <person name="Hornburger P."/>
            <person name="Mueller R.-W."/>
            <person name="Bruemmer F."/>
            <person name="Labrenz M."/>
            <person name="Spormann A.M."/>
            <person name="Op den Camp H."/>
            <person name="Overmann J."/>
            <person name="Amann R."/>
            <person name="Jetten M.S.M."/>
            <person name="Mascher T."/>
            <person name="Medema M.H."/>
            <person name="Devos D.P."/>
            <person name="Kaster A.-K."/>
            <person name="Ovreas L."/>
            <person name="Rohde M."/>
            <person name="Galperin M.Y."/>
            <person name="Jogler C."/>
        </authorList>
    </citation>
    <scope>NUCLEOTIDE SEQUENCE [LARGE SCALE GENOMIC DNA]</scope>
    <source>
        <strain evidence="4 5">K22_7</strain>
    </source>
</reference>
<organism evidence="4 5">
    <name type="scientific">Rubripirellula lacrimiformis</name>
    <dbReference type="NCBI Taxonomy" id="1930273"/>
    <lineage>
        <taxon>Bacteria</taxon>
        <taxon>Pseudomonadati</taxon>
        <taxon>Planctomycetota</taxon>
        <taxon>Planctomycetia</taxon>
        <taxon>Pirellulales</taxon>
        <taxon>Pirellulaceae</taxon>
        <taxon>Rubripirellula</taxon>
    </lineage>
</organism>
<evidence type="ECO:0000259" key="1">
    <source>
        <dbReference type="Pfam" id="PF02368"/>
    </source>
</evidence>
<feature type="domain" description="BIG2" evidence="1">
    <location>
        <begin position="987"/>
        <end position="1041"/>
    </location>
</feature>
<dbReference type="PANTHER" id="PTHR35889:SF3">
    <property type="entry name" value="F-BOX DOMAIN-CONTAINING PROTEIN"/>
    <property type="match status" value="1"/>
</dbReference>
<dbReference type="InterPro" id="IPR011444">
    <property type="entry name" value="DUF1549"/>
</dbReference>
<evidence type="ECO:0000259" key="3">
    <source>
        <dbReference type="Pfam" id="PF07587"/>
    </source>
</evidence>
<dbReference type="SUPFAM" id="SSF49373">
    <property type="entry name" value="Invasin/intimin cell-adhesion fragments"/>
    <property type="match status" value="1"/>
</dbReference>
<dbReference type="Pfam" id="PF07587">
    <property type="entry name" value="PSD1"/>
    <property type="match status" value="1"/>
</dbReference>
<proteinExistence type="predicted"/>
<dbReference type="InterPro" id="IPR003343">
    <property type="entry name" value="Big_2"/>
</dbReference>
<dbReference type="EMBL" id="CP036525">
    <property type="protein sequence ID" value="QDT07314.1"/>
    <property type="molecule type" value="Genomic_DNA"/>
</dbReference>
<dbReference type="Gene3D" id="2.60.120.380">
    <property type="match status" value="2"/>
</dbReference>
<dbReference type="InterPro" id="IPR013783">
    <property type="entry name" value="Ig-like_fold"/>
</dbReference>
<gene>
    <name evidence="4" type="ORF">K227x_57410</name>
</gene>
<accession>A0A517NJK8</accession>
<dbReference type="Proteomes" id="UP000318538">
    <property type="component" value="Chromosome"/>
</dbReference>
<evidence type="ECO:0000313" key="5">
    <source>
        <dbReference type="Proteomes" id="UP000318538"/>
    </source>
</evidence>
<sequence length="1559" mass="172204">MIYLYDIIRNGTGTPESNRMNLMRNRTLTICFAGLGWLCLSLPVTAQTITSVQPRTAGPGQTIPLRIQGTDLNESLRLVSSDPSVDWKIEKVEPTAATVQLTLSETVPLGPTRLWLTTATGKIHSHTLFVDDLDAVTDNGNNHSKETAQPIANRSTIAGVCDASKSDFYRVHATAGERIAIEVHTQALRSTMDPVLRLFNADGETLIQADDTSVGPDCRFSYEVAAEGDYWIEIHDSRNSAGGAPYQLRVGDFPIIHQSFPLVVRSGEKSEVGFTGPDGQRLGSRQIEFPATDRGPIQMGVQFDDGQSSSWVPIDRSPHPQFMEAESTDALTLPIGINGRLEQPREVDRYLVRGTKGQVVRFAAKTRSLGSPTLLQMQLFSAADSKIAETKVTDADEWSFDATFPEDGDYRLEVTDLLKRGGESFAYFVDCTPAGTFTVAMKPDAKTREEFMLEPGHGACALDLQVSRFGFDGEIDLTLTNPELGLRILNPRIPAKATTAKIYITADDHWNAASLGVLRIIATAVGNPNQSCLVNSHALRRVKEPFVLAPATQADGAIVLAATATTDAPFTMEPTSPVQFARPVRSHSAALKPKRINDKFKSAVDLLPSALPSGWNATTKVDKEAYSVTLTRNDQATDEPERLPLLVYGELDGHGRVETYNLPIQWIDPVRVTAQFAEPFVRGGRVRAEIRLRREGGDPQPVTLTLTNLPCGITGPESIAIAADQTQATFELQIAGDADLAADRELTLNANSKFTGQDFTVTSTHPLPVILDSPANLTVYPSEIALADSRARQQLAITGTNQQDMPRDWSRHARLTSSDPKIAEVRDGVVYPIADGQTEVMVQVGSIQQAIPVRVSNMATPRQIEFESEVLVALSKQGCNSGACHGSPSGKGGFRLSLRAFDKKLDQLTLIREDFGRRTNVLDPDQSLLLLKPLMNLAHGGGKQLHQDNAAYPILRDWIAGGAKADPEGIARITKLEVYPSQKQILAIKDGGQQLAVTAKFSDGRERDVTHLVAYETSDTSVATVDANGFVTPHDRGEVAILVRLLEYIESVPLMFVDDLPNFQWESPTPNNYVDQLVNAKLQQLQYLPADTCSDDEFLRRVSLDLIGILPTIDETTAFLADTAPNKRQRLVDTLLQREEYAKFWALKWGDLLKMTSKLVGDEGVYKYHRWVEQSLHENMPYDEFAQQLLTGAGSTLANPPANFYRTSTDMNECVETISQVFLGARLQCAKCHNHPFERWTQDNYYGLGAFFNRVQRRKTDRPGEMFVYTSFAGDVTQPRTGQVMDPWLPQVGSIQSPNDTDRRTAFAEWLVNPDNPYFARIEANRIWSQLFARGIVDPIDDFRDSNPPSNATLLDALAKDFVGSGYDRKHLLRVILNSRTYQASYRTTEFNQEDSKYFSHQEPRLLGAEQLLDAINRTLAIDQTFGSLPAGTLATHLPAPDVVKVDFLKVFGQPERSTVCACERADDSTLGMAIELFNGPMIHKKLQLANNRFRKSLAAGKSVEEVVKEVYLAAVCRPPSEIELKSALDHCKKNSDPVVGVEDVCWALFNTDEFLFQH</sequence>
<dbReference type="Pfam" id="PF02368">
    <property type="entry name" value="Big_2"/>
    <property type="match status" value="1"/>
</dbReference>
<feature type="domain" description="DUF1553" evidence="3">
    <location>
        <begin position="1303"/>
        <end position="1416"/>
    </location>
</feature>
<dbReference type="PANTHER" id="PTHR35889">
    <property type="entry name" value="CYCLOINULO-OLIGOSACCHARIDE FRUCTANOTRANSFERASE-RELATED"/>
    <property type="match status" value="1"/>
</dbReference>
<evidence type="ECO:0000259" key="2">
    <source>
        <dbReference type="Pfam" id="PF07583"/>
    </source>
</evidence>
<dbReference type="KEGG" id="rlc:K227x_57410"/>
<dbReference type="Pfam" id="PF07583">
    <property type="entry name" value="PSCyt2"/>
    <property type="match status" value="1"/>
</dbReference>
<dbReference type="Gene3D" id="2.60.40.10">
    <property type="entry name" value="Immunoglobulins"/>
    <property type="match status" value="1"/>
</dbReference>
<name>A0A517NJK8_9BACT</name>